<keyword evidence="2" id="KW-0227">DNA damage</keyword>
<protein>
    <recommendedName>
        <fullName evidence="6">DNA mismatch repair proteins mutS family domain-containing protein</fullName>
    </recommendedName>
</protein>
<feature type="domain" description="DNA mismatch repair proteins mutS family" evidence="6">
    <location>
        <begin position="947"/>
        <end position="1147"/>
    </location>
</feature>
<feature type="region of interest" description="Disordered" evidence="5">
    <location>
        <begin position="114"/>
        <end position="141"/>
    </location>
</feature>
<proteinExistence type="predicted"/>
<keyword evidence="1" id="KW-0547">Nucleotide-binding</keyword>
<evidence type="ECO:0000313" key="8">
    <source>
        <dbReference type="Proteomes" id="UP000092716"/>
    </source>
</evidence>
<dbReference type="InterPro" id="IPR000432">
    <property type="entry name" value="DNA_mismatch_repair_MutS_C"/>
</dbReference>
<dbReference type="Gene3D" id="3.40.1170.10">
    <property type="entry name" value="DNA repair protein MutS, domain I"/>
    <property type="match status" value="1"/>
</dbReference>
<gene>
    <name evidence="7" type="ORF">PCOAH_00050800</name>
</gene>
<dbReference type="GO" id="GO:0030983">
    <property type="term" value="F:mismatched DNA binding"/>
    <property type="evidence" value="ECO:0007669"/>
    <property type="project" value="InterPro"/>
</dbReference>
<evidence type="ECO:0000256" key="3">
    <source>
        <dbReference type="ARBA" id="ARBA00022840"/>
    </source>
</evidence>
<dbReference type="InterPro" id="IPR007695">
    <property type="entry name" value="DNA_mismatch_repair_MutS-lik_N"/>
</dbReference>
<organism evidence="7 8">
    <name type="scientific">Plasmodium coatneyi</name>
    <dbReference type="NCBI Taxonomy" id="208452"/>
    <lineage>
        <taxon>Eukaryota</taxon>
        <taxon>Sar</taxon>
        <taxon>Alveolata</taxon>
        <taxon>Apicomplexa</taxon>
        <taxon>Aconoidasida</taxon>
        <taxon>Haemosporida</taxon>
        <taxon>Plasmodiidae</taxon>
        <taxon>Plasmodium</taxon>
    </lineage>
</organism>
<dbReference type="InterPro" id="IPR027417">
    <property type="entry name" value="P-loop_NTPase"/>
</dbReference>
<evidence type="ECO:0000256" key="4">
    <source>
        <dbReference type="ARBA" id="ARBA00023125"/>
    </source>
</evidence>
<dbReference type="SUPFAM" id="SSF52540">
    <property type="entry name" value="P-loop containing nucleoside triphosphate hydrolases"/>
    <property type="match status" value="1"/>
</dbReference>
<dbReference type="EMBL" id="CP016251">
    <property type="protein sequence ID" value="ANQ10476.1"/>
    <property type="molecule type" value="Genomic_DNA"/>
</dbReference>
<name>A0A1B1E624_9APIC</name>
<accession>A0A1B1E624</accession>
<dbReference type="GO" id="GO:0005524">
    <property type="term" value="F:ATP binding"/>
    <property type="evidence" value="ECO:0007669"/>
    <property type="project" value="UniProtKB-KW"/>
</dbReference>
<dbReference type="InterPro" id="IPR053276">
    <property type="entry name" value="MtDNA_mismatch_repair_MutS"/>
</dbReference>
<dbReference type="RefSeq" id="XP_019917171.1">
    <property type="nucleotide sequence ID" value="XM_020061862.1"/>
</dbReference>
<keyword evidence="4" id="KW-0238">DNA-binding</keyword>
<keyword evidence="8" id="KW-1185">Reference proteome</keyword>
<dbReference type="SUPFAM" id="SSF55271">
    <property type="entry name" value="DNA repair protein MutS, domain I"/>
    <property type="match status" value="1"/>
</dbReference>
<dbReference type="Proteomes" id="UP000092716">
    <property type="component" value="Chromosome 13"/>
</dbReference>
<sequence length="1411" mass="165038">MRCTWRCLNLLIVFYVLFSKHTMCLRKKLLFNFLGKGKVVLLVNVRRKSVIRVSNCYVNNLIYTREDDIYRINQVEKAADKLGMPDVVGRSTGALIDESADGVSIISNSNLDNSDNLTDEGRDHRLDDNTAGRNDGALPQNQFEPSDYELQLYKNKWKIPIYWIRKLERLKNMNAINCIDHLKDDNLLYFDNYKNKGLLKFLNEEKKKYSNCIILVRVGDFYETYGLDCIFLIEFLNIKKMNNKLSCGFIKTSINKALHILTSNNLNVCVYEEMNEKSLKMKKRYLSQIVTPEFPIYLNNIQYCQGEGSNMEESTDKGNNLLFQTYDLEDHFVVKEIVCIYIESRNIFSLCKINLSLKTISIFDNITFDVLNVYLKNTNFLKAYIHQHNNSSFTKKITQLFRVENYYLFSNFSSSMRFHLFILDKLKRQINVGGLFRLIRNKSVFHIKGGNNVERDNCPSSGKPTTDEHTYYSYCTPLNIFTSYNMGVYRQNNCYDNRSSYLFYNIVDVSNSDSNSININESMEFFKNIFLFYPPFEVTKHIRYINEYIQTNQQNLVIPNVRPFRNNLIVTLLSNLKADHTTLKKIFTNVQAVQKCMNRFEYSLLTSIFRVMNHQNSFNLHVVKFYHLLKNIENILATNLEIHPSNFFYQSEIPAFNEFVSYHESEVHNLVNEKLLIRENEEIVSARRDLLESVIKDYADVDVDAGGEGKKYDLDALQKMVKVDNTNDIIGIKKKKKNFQSSHFFHPLNKKSDVMKNVYVTEHVQRKVKNYLSSIDRKRRRIGDIIRGVNVQLSSSVHILSFVSNFLQIIQALYNHTINSIKRKWSLPICKHLTVTYEKQTFDNIEEKLRYMQKCLYEEEENTAGMNNSNRTNDPLDQPDGEQFIQLTEEEEKQIYRNVDPDSVGEVKKIYKKKNYMNDSLTYILGAKPYNMSKDNIVKYDIFLKKKKFILLTGKNMSGKTTLSFTLMCILFLANLGMYAPCEEKSIVSKFREFYSLKNVNYQEQIENMSLFREQTYYINSIIEEIKENCPFSRESSRDGEIFILFDEPCIATTPVDNAVIISALSDYLQNYCGIIITHNYDLLRKICLNENIVFKKINESINYLTTQTYEQRATLENGVCKNSEALETCRHTKVDGKLLNLLTLYQQKYKRIHNLSDALYYKFIEYVTCKGGKGSMNDFFEYCLNGPLEEGKTHKGDVAEGDKMFDKLDGDSCINMTHSHCLEFLQRGDPNEGTAKREDNSNVRGEESYVESFPDCRDDKNMRRANLDVGMVREIAREMQEKELTVAMEQIEDAVKRKVFKIAMNEDVPIFFKNKSVVYILCIFAQKKKKPYFYIGISDNISERLKCHTRNLLNNKNLLKNEKKNNILNYKFDMDSFYTLLFHVENKMFASKYERELSDLLKGGYDILSK</sequence>
<dbReference type="InterPro" id="IPR016151">
    <property type="entry name" value="DNA_mismatch_repair_MutS_N"/>
</dbReference>
<dbReference type="SMART" id="SM00534">
    <property type="entry name" value="MUTSac"/>
    <property type="match status" value="1"/>
</dbReference>
<reference evidence="8" key="1">
    <citation type="submission" date="2016-06" db="EMBL/GenBank/DDBJ databases">
        <title>First high quality genome sequence of Plasmodium coatneyi using continuous long reads from single molecule, real-time sequencing.</title>
        <authorList>
            <person name="Chien J.-T."/>
            <person name="Pakala S.B."/>
            <person name="Geraldo J.A."/>
            <person name="Lapp S.A."/>
            <person name="Barnwell J.W."/>
            <person name="Kissinger J.C."/>
            <person name="Galinski M.R."/>
            <person name="Humphrey J.C."/>
        </authorList>
    </citation>
    <scope>NUCLEOTIDE SEQUENCE [LARGE SCALE GENOMIC DNA]</scope>
    <source>
        <strain evidence="8">Hackeri</strain>
    </source>
</reference>
<dbReference type="Pfam" id="PF01624">
    <property type="entry name" value="MutS_I"/>
    <property type="match status" value="1"/>
</dbReference>
<feature type="compositionally biased region" description="Basic and acidic residues" evidence="5">
    <location>
        <begin position="119"/>
        <end position="130"/>
    </location>
</feature>
<evidence type="ECO:0000313" key="7">
    <source>
        <dbReference type="EMBL" id="ANQ10476.1"/>
    </source>
</evidence>
<evidence type="ECO:0000256" key="1">
    <source>
        <dbReference type="ARBA" id="ARBA00022741"/>
    </source>
</evidence>
<dbReference type="GO" id="GO:0006298">
    <property type="term" value="P:mismatch repair"/>
    <property type="evidence" value="ECO:0007669"/>
    <property type="project" value="InterPro"/>
</dbReference>
<dbReference type="PANTHER" id="PTHR48448">
    <property type="entry name" value="MUTL PROTEIN ISOFORM 1"/>
    <property type="match status" value="1"/>
</dbReference>
<dbReference type="GeneID" id="30911814"/>
<dbReference type="Gene3D" id="3.40.50.300">
    <property type="entry name" value="P-loop containing nucleotide triphosphate hydrolases"/>
    <property type="match status" value="1"/>
</dbReference>
<evidence type="ECO:0000256" key="2">
    <source>
        <dbReference type="ARBA" id="ARBA00022763"/>
    </source>
</evidence>
<evidence type="ECO:0000259" key="6">
    <source>
        <dbReference type="SMART" id="SM00534"/>
    </source>
</evidence>
<evidence type="ECO:0000256" key="5">
    <source>
        <dbReference type="SAM" id="MobiDB-lite"/>
    </source>
</evidence>
<dbReference type="VEuPathDB" id="PlasmoDB:PCOAH_00050800"/>
<dbReference type="PANTHER" id="PTHR48448:SF1">
    <property type="entry name" value="MUTL PROTEIN ISOFORM 1"/>
    <property type="match status" value="1"/>
</dbReference>
<dbReference type="KEGG" id="pcot:PCOAH_00050800"/>
<dbReference type="OrthoDB" id="10252754at2759"/>
<keyword evidence="3" id="KW-0067">ATP-binding</keyword>